<feature type="transmembrane region" description="Helical" evidence="1">
    <location>
        <begin position="6"/>
        <end position="28"/>
    </location>
</feature>
<keyword evidence="1" id="KW-0472">Membrane</keyword>
<proteinExistence type="predicted"/>
<keyword evidence="1" id="KW-0812">Transmembrane</keyword>
<sequence length="80" mass="8003">MSKATVIWWAFSGSLLSLLIGVVGGMLATANGSTLAGAIMVGAAAAGGFAALWITGTSAVHAWLGNQKRPAKSAEDVQTD</sequence>
<dbReference type="RefSeq" id="WP_146104286.1">
    <property type="nucleotide sequence ID" value="NZ_FNVT01000053.1"/>
</dbReference>
<evidence type="ECO:0000313" key="2">
    <source>
        <dbReference type="EMBL" id="SEH04038.1"/>
    </source>
</evidence>
<name>A0A1H6F1J1_9ACTN</name>
<evidence type="ECO:0000256" key="1">
    <source>
        <dbReference type="SAM" id="Phobius"/>
    </source>
</evidence>
<reference evidence="2 3" key="1">
    <citation type="submission" date="2016-10" db="EMBL/GenBank/DDBJ databases">
        <authorList>
            <person name="de Groot N.N."/>
        </authorList>
    </citation>
    <scope>NUCLEOTIDE SEQUENCE [LARGE SCALE GENOMIC DNA]</scope>
    <source>
        <strain evidence="2 3">CGMCC 4.7037</strain>
    </source>
</reference>
<accession>A0A1H6F1J1</accession>
<dbReference type="AlphaFoldDB" id="A0A1H6F1J1"/>
<protein>
    <submittedName>
        <fullName evidence="2">Uncharacterized protein</fullName>
    </submittedName>
</protein>
<feature type="transmembrane region" description="Helical" evidence="1">
    <location>
        <begin position="35"/>
        <end position="54"/>
    </location>
</feature>
<gene>
    <name evidence="2" type="ORF">SAMN05444920_15322</name>
</gene>
<evidence type="ECO:0000313" key="3">
    <source>
        <dbReference type="Proteomes" id="UP000236732"/>
    </source>
</evidence>
<keyword evidence="1" id="KW-1133">Transmembrane helix</keyword>
<dbReference type="Proteomes" id="UP000236732">
    <property type="component" value="Unassembled WGS sequence"/>
</dbReference>
<dbReference type="EMBL" id="FNVT01000053">
    <property type="protein sequence ID" value="SEH04038.1"/>
    <property type="molecule type" value="Genomic_DNA"/>
</dbReference>
<keyword evidence="3" id="KW-1185">Reference proteome</keyword>
<organism evidence="2 3">
    <name type="scientific">Nonomuraea solani</name>
    <dbReference type="NCBI Taxonomy" id="1144553"/>
    <lineage>
        <taxon>Bacteria</taxon>
        <taxon>Bacillati</taxon>
        <taxon>Actinomycetota</taxon>
        <taxon>Actinomycetes</taxon>
        <taxon>Streptosporangiales</taxon>
        <taxon>Streptosporangiaceae</taxon>
        <taxon>Nonomuraea</taxon>
    </lineage>
</organism>